<evidence type="ECO:0000256" key="2">
    <source>
        <dbReference type="ARBA" id="ARBA00004496"/>
    </source>
</evidence>
<dbReference type="GO" id="GO:1904263">
    <property type="term" value="P:positive regulation of TORC1 signaling"/>
    <property type="evidence" value="ECO:0007669"/>
    <property type="project" value="TreeGrafter"/>
</dbReference>
<protein>
    <recommendedName>
        <fullName evidence="6">Late endosomal/lysosomal adaptor and MAPK and MTOR activator 5</fullName>
    </recommendedName>
</protein>
<accession>A0A8J4V4K6</accession>
<comment type="subcellular location">
    <subcellularLocation>
        <location evidence="2">Cytoplasm</location>
    </subcellularLocation>
    <subcellularLocation>
        <location evidence="1">Lysosome</location>
    </subcellularLocation>
</comment>
<gene>
    <name evidence="7" type="ORF">CYY_005056</name>
</gene>
<keyword evidence="5" id="KW-0458">Lysosome</keyword>
<dbReference type="PANTHER" id="PTHR13342:SF2">
    <property type="entry name" value="RAGULATOR COMPLEX PROTEIN LAMTOR5"/>
    <property type="match status" value="1"/>
</dbReference>
<dbReference type="EMBL" id="AJWJ01000192">
    <property type="protein sequence ID" value="KAF2073637.1"/>
    <property type="molecule type" value="Genomic_DNA"/>
</dbReference>
<evidence type="ECO:0000313" key="7">
    <source>
        <dbReference type="EMBL" id="KAF2073637.1"/>
    </source>
</evidence>
<evidence type="ECO:0000256" key="1">
    <source>
        <dbReference type="ARBA" id="ARBA00004371"/>
    </source>
</evidence>
<evidence type="ECO:0000256" key="4">
    <source>
        <dbReference type="ARBA" id="ARBA00022490"/>
    </source>
</evidence>
<keyword evidence="4" id="KW-0963">Cytoplasm</keyword>
<sequence length="89" mass="9587">MDNQLLDTFSQISSQSGVLGFVCADENGLCLKAQGTCQSSTSGSYKSLMDKAKILADREESPLIVIETDTSNIFIQNNQNITLAVSKLP</sequence>
<dbReference type="GO" id="GO:0071230">
    <property type="term" value="P:cellular response to amino acid stimulus"/>
    <property type="evidence" value="ECO:0007669"/>
    <property type="project" value="TreeGrafter"/>
</dbReference>
<organism evidence="7 8">
    <name type="scientific">Polysphondylium violaceum</name>
    <dbReference type="NCBI Taxonomy" id="133409"/>
    <lineage>
        <taxon>Eukaryota</taxon>
        <taxon>Amoebozoa</taxon>
        <taxon>Evosea</taxon>
        <taxon>Eumycetozoa</taxon>
        <taxon>Dictyostelia</taxon>
        <taxon>Dictyosteliales</taxon>
        <taxon>Dictyosteliaceae</taxon>
        <taxon>Polysphondylium</taxon>
    </lineage>
</organism>
<comment type="similarity">
    <text evidence="3">Belongs to the LAMTOR5 family.</text>
</comment>
<evidence type="ECO:0000256" key="6">
    <source>
        <dbReference type="ARBA" id="ARBA00032692"/>
    </source>
</evidence>
<dbReference type="GO" id="GO:0005085">
    <property type="term" value="F:guanyl-nucleotide exchange factor activity"/>
    <property type="evidence" value="ECO:0007669"/>
    <property type="project" value="TreeGrafter"/>
</dbReference>
<name>A0A8J4V4K6_9MYCE</name>
<evidence type="ECO:0000313" key="8">
    <source>
        <dbReference type="Proteomes" id="UP000695562"/>
    </source>
</evidence>
<evidence type="ECO:0000256" key="3">
    <source>
        <dbReference type="ARBA" id="ARBA00007795"/>
    </source>
</evidence>
<dbReference type="OrthoDB" id="76862at2759"/>
<dbReference type="Proteomes" id="UP000695562">
    <property type="component" value="Unassembled WGS sequence"/>
</dbReference>
<dbReference type="Gene3D" id="3.30.450.30">
    <property type="entry name" value="Dynein light chain 2a, cytoplasmic"/>
    <property type="match status" value="1"/>
</dbReference>
<comment type="caution">
    <text evidence="7">The sequence shown here is derived from an EMBL/GenBank/DDBJ whole genome shotgun (WGS) entry which is preliminary data.</text>
</comment>
<evidence type="ECO:0000256" key="5">
    <source>
        <dbReference type="ARBA" id="ARBA00023228"/>
    </source>
</evidence>
<proteinExistence type="inferred from homology"/>
<dbReference type="AlphaFoldDB" id="A0A8J4V4K6"/>
<dbReference type="InterPro" id="IPR024135">
    <property type="entry name" value="LAMTOR5"/>
</dbReference>
<keyword evidence="8" id="KW-1185">Reference proteome</keyword>
<dbReference type="GO" id="GO:0005764">
    <property type="term" value="C:lysosome"/>
    <property type="evidence" value="ECO:0007669"/>
    <property type="project" value="UniProtKB-SubCell"/>
</dbReference>
<dbReference type="GO" id="GO:0071986">
    <property type="term" value="C:Ragulator complex"/>
    <property type="evidence" value="ECO:0007669"/>
    <property type="project" value="InterPro"/>
</dbReference>
<dbReference type="FunFam" id="3.30.450.30:FF:000005">
    <property type="entry name" value="Ragulator complex protein LAMTOR5 homolog"/>
    <property type="match status" value="1"/>
</dbReference>
<dbReference type="Pfam" id="PF16672">
    <property type="entry name" value="LAMTOR5"/>
    <property type="match status" value="1"/>
</dbReference>
<dbReference type="PANTHER" id="PTHR13342">
    <property type="entry name" value="RAGULATOR COMPLEX PROTEIN LAMTOR5"/>
    <property type="match status" value="1"/>
</dbReference>
<reference evidence="7" key="1">
    <citation type="submission" date="2020-01" db="EMBL/GenBank/DDBJ databases">
        <title>Development of genomics and gene disruption for Polysphondylium violaceum indicates a role for the polyketide synthase stlB in stalk morphogenesis.</title>
        <authorList>
            <person name="Narita B."/>
            <person name="Kawabe Y."/>
            <person name="Kin K."/>
            <person name="Saito T."/>
            <person name="Gibbs R."/>
            <person name="Kuspa A."/>
            <person name="Muzny D."/>
            <person name="Queller D."/>
            <person name="Richards S."/>
            <person name="Strassman J."/>
            <person name="Sucgang R."/>
            <person name="Worley K."/>
            <person name="Schaap P."/>
        </authorList>
    </citation>
    <scope>NUCLEOTIDE SEQUENCE</scope>
    <source>
        <strain evidence="7">QSvi11</strain>
    </source>
</reference>